<dbReference type="InterPro" id="IPR011006">
    <property type="entry name" value="CheY-like_superfamily"/>
</dbReference>
<dbReference type="CDD" id="cd00082">
    <property type="entry name" value="HisKA"/>
    <property type="match status" value="1"/>
</dbReference>
<dbReference type="Proteomes" id="UP000183868">
    <property type="component" value="Chromosome"/>
</dbReference>
<dbReference type="SUPFAM" id="SSF52172">
    <property type="entry name" value="CheY-like"/>
    <property type="match status" value="1"/>
</dbReference>
<evidence type="ECO:0000313" key="6">
    <source>
        <dbReference type="Proteomes" id="UP000183868"/>
    </source>
</evidence>
<reference evidence="3 6" key="2">
    <citation type="submission" date="2016-11" db="EMBL/GenBank/DDBJ databases">
        <title>Genomic analysis of Caldithrix abyssi and proposal of a novel bacterial phylum Caldithrichaeota.</title>
        <authorList>
            <person name="Kublanov I."/>
            <person name="Sigalova O."/>
            <person name="Gavrilov S."/>
            <person name="Lebedinsky A."/>
            <person name="Ivanova N."/>
            <person name="Daum C."/>
            <person name="Reddy T."/>
            <person name="Klenk H.P."/>
            <person name="Goker M."/>
            <person name="Reva O."/>
            <person name="Miroshnichenko M."/>
            <person name="Kyprides N."/>
            <person name="Woyke T."/>
            <person name="Gelfand M."/>
        </authorList>
    </citation>
    <scope>NUCLEOTIDE SEQUENCE [LARGE SCALE GENOMIC DNA]</scope>
    <source>
        <strain evidence="3 6">LF13</strain>
    </source>
</reference>
<dbReference type="HOGENOM" id="CLU_573279_0_0_0"/>
<dbReference type="Proteomes" id="UP000004671">
    <property type="component" value="Chromosome"/>
</dbReference>
<dbReference type="SUPFAM" id="SSF55785">
    <property type="entry name" value="PYP-like sensor domain (PAS domain)"/>
    <property type="match status" value="1"/>
</dbReference>
<gene>
    <name evidence="3" type="ORF">Cabys_678</name>
    <name evidence="4" type="ORF">Calab_1917</name>
</gene>
<reference evidence="4 5" key="1">
    <citation type="submission" date="2011-09" db="EMBL/GenBank/DDBJ databases">
        <title>The permanent draft genome of Caldithrix abyssi DSM 13497.</title>
        <authorList>
            <consortium name="US DOE Joint Genome Institute (JGI-PGF)"/>
            <person name="Lucas S."/>
            <person name="Han J."/>
            <person name="Lapidus A."/>
            <person name="Bruce D."/>
            <person name="Goodwin L."/>
            <person name="Pitluck S."/>
            <person name="Peters L."/>
            <person name="Kyrpides N."/>
            <person name="Mavromatis K."/>
            <person name="Ivanova N."/>
            <person name="Mikhailova N."/>
            <person name="Chertkov O."/>
            <person name="Detter J.C."/>
            <person name="Tapia R."/>
            <person name="Han C."/>
            <person name="Land M."/>
            <person name="Hauser L."/>
            <person name="Markowitz V."/>
            <person name="Cheng J.-F."/>
            <person name="Hugenholtz P."/>
            <person name="Woyke T."/>
            <person name="Wu D."/>
            <person name="Spring S."/>
            <person name="Brambilla E."/>
            <person name="Klenk H.-P."/>
            <person name="Eisen J.A."/>
        </authorList>
    </citation>
    <scope>NUCLEOTIDE SEQUENCE [LARGE SCALE GENOMIC DNA]</scope>
    <source>
        <strain evidence="4 5">DSM 13497</strain>
    </source>
</reference>
<proteinExistence type="predicted"/>
<dbReference type="SUPFAM" id="SSF47384">
    <property type="entry name" value="Homodimeric domain of signal transducing histidine kinase"/>
    <property type="match status" value="1"/>
</dbReference>
<protein>
    <recommendedName>
        <fullName evidence="2">histidine kinase</fullName>
        <ecNumber evidence="2">2.7.13.3</ecNumber>
    </recommendedName>
</protein>
<sequence>MLSQTFNILVLSEERDLLHLLKGILGATRYEISAVSSEEAMIGSLSQKHHDLIIIDQTFAGINGQTIKTLYHSFPDLAYIIIAHDLSSVNDWPGFKKINFVKKDQMESRLPLLLSNIYTAFNESHVPTLEYNNLIRTALDDSLTFTAIVHSDGDIVFLNRPAREILKIQTDEVEGLKFFDFLKDGEKVWQFLTMRWHDHPEQSISMDLYLSDKDFNEFPFPVIIRAVRNHELYFIIQGKTLTEAESLYNSSDSSALLKAFSESLANDLLNPLNVIWGRLQLFQSNPHLEQSDLHTIKLIERQLTRINDVISKLVAVTSLNRDLVPQRVFLNDVFNSLIQQPKLKDLLESQNSSIRFELDALPPIYGQSAQIELLLSTLIDLIFNLSGTNSRITISNKPVDKTKSTKQLVIDFKLSDATQVPDQLLLKSCLKFNEGEKKKFALETTIIRYLLDEYQIKHHLKDDHSTLILSLVFPLN</sequence>
<evidence type="ECO:0000313" key="5">
    <source>
        <dbReference type="Proteomes" id="UP000004671"/>
    </source>
</evidence>
<evidence type="ECO:0000313" key="3">
    <source>
        <dbReference type="EMBL" id="APF17429.1"/>
    </source>
</evidence>
<dbReference type="Gene3D" id="3.30.450.20">
    <property type="entry name" value="PAS domain"/>
    <property type="match status" value="1"/>
</dbReference>
<dbReference type="EMBL" id="CP018099">
    <property type="protein sequence ID" value="APF17429.1"/>
    <property type="molecule type" value="Genomic_DNA"/>
</dbReference>
<dbReference type="InterPro" id="IPR035965">
    <property type="entry name" value="PAS-like_dom_sf"/>
</dbReference>
<dbReference type="EC" id="2.7.13.3" evidence="2"/>
<dbReference type="AlphaFoldDB" id="H1XTQ6"/>
<dbReference type="PaxDb" id="880073-Calab_1917"/>
<dbReference type="STRING" id="880073.Cabys_678"/>
<name>H1XTQ6_CALAY</name>
<organism evidence="4 5">
    <name type="scientific">Caldithrix abyssi DSM 13497</name>
    <dbReference type="NCBI Taxonomy" id="880073"/>
    <lineage>
        <taxon>Bacteria</taxon>
        <taxon>Pseudomonadati</taxon>
        <taxon>Calditrichota</taxon>
        <taxon>Calditrichia</taxon>
        <taxon>Calditrichales</taxon>
        <taxon>Calditrichaceae</taxon>
        <taxon>Caldithrix</taxon>
    </lineage>
</organism>
<evidence type="ECO:0000256" key="1">
    <source>
        <dbReference type="ARBA" id="ARBA00000085"/>
    </source>
</evidence>
<comment type="catalytic activity">
    <reaction evidence="1">
        <text>ATP + protein L-histidine = ADP + protein N-phospho-L-histidine.</text>
        <dbReference type="EC" id="2.7.13.3"/>
    </reaction>
</comment>
<dbReference type="InterPro" id="IPR003661">
    <property type="entry name" value="HisK_dim/P_dom"/>
</dbReference>
<dbReference type="GO" id="GO:0000155">
    <property type="term" value="F:phosphorelay sensor kinase activity"/>
    <property type="evidence" value="ECO:0007669"/>
    <property type="project" value="InterPro"/>
</dbReference>
<dbReference type="InterPro" id="IPR036097">
    <property type="entry name" value="HisK_dim/P_sf"/>
</dbReference>
<dbReference type="InParanoid" id="H1XTQ6"/>
<dbReference type="EMBL" id="CM001402">
    <property type="protein sequence ID" value="EHO41531.1"/>
    <property type="molecule type" value="Genomic_DNA"/>
</dbReference>
<evidence type="ECO:0000313" key="4">
    <source>
        <dbReference type="EMBL" id="EHO41531.1"/>
    </source>
</evidence>
<keyword evidence="5" id="KW-1185">Reference proteome</keyword>
<evidence type="ECO:0000256" key="2">
    <source>
        <dbReference type="ARBA" id="ARBA00012438"/>
    </source>
</evidence>
<dbReference type="RefSeq" id="WP_006928678.1">
    <property type="nucleotide sequence ID" value="NZ_CM001402.1"/>
</dbReference>
<dbReference type="KEGG" id="caby:Cabys_678"/>
<accession>H1XTQ6</accession>